<reference evidence="8 9" key="1">
    <citation type="journal article" date="2023" name="Hortic Res">
        <title>Pangenome of water caltrop reveals structural variations and asymmetric subgenome divergence after allopolyploidization.</title>
        <authorList>
            <person name="Zhang X."/>
            <person name="Chen Y."/>
            <person name="Wang L."/>
            <person name="Yuan Y."/>
            <person name="Fang M."/>
            <person name="Shi L."/>
            <person name="Lu R."/>
            <person name="Comes H.P."/>
            <person name="Ma Y."/>
            <person name="Chen Y."/>
            <person name="Huang G."/>
            <person name="Zhou Y."/>
            <person name="Zheng Z."/>
            <person name="Qiu Y."/>
        </authorList>
    </citation>
    <scope>NUCLEOTIDE SEQUENCE [LARGE SCALE GENOMIC DNA]</scope>
    <source>
        <tissue evidence="8">Roots</tissue>
    </source>
</reference>
<evidence type="ECO:0000313" key="8">
    <source>
        <dbReference type="EMBL" id="KAK4752908.1"/>
    </source>
</evidence>
<sequence>MEEEEVKKKNTYRADQTNGRSTNRREMVVAASPAENEPKPNYRGWKAMPFIIGECKVNIPLFTSLSLCSRDETSQSYPSMLSGNETFEKLGAIGTLANLLIYLTKVFNMKTITAANIINIFNGTTNLCTLLGAFFCDTYFGRYKTLGFCTIASYMGLQAIQLTAAVKNLHPPHCGNSNTCIGPTKGQMAFLITGFAMLIVGAAGIRPCNLAFGADQFNPETESGKRGINSFFNWYFFTFTFAQMVSLTLIVYIQSNLSWAIGLAIPAILMLVSSAIFFAGTKIYVRVKATGSPMTSVVQVFVAAVRKARLQLPGQLHLSLHSYIPAKSINAKLPYTDQFRFLDKAAIMTRQDEINLDGSPVNPWKLCSMQQVEEVKCLMRVIPIWLSAMIYYIAIVQQHTYAIFQATQADRRLGNTGFMIPAASYVVFFMLSLTIFIPIYDRVLVPLLERLTGKEGGITNLQRIGIGLPFAVLTMLVSGFTESRRRHIALTRPAVGFEPRRGKISSMSALWLVPQLALAGITDGFASIGQVEFYYKQFPENMRSIAGSLFYCGIAGANYLSSLLIMIVHKNTERSKSGNWLQEDLNKGRLDYFYYLIAAICTVNLGYFLVCAKWYRYKGTSEVKADIEMKQPEVVAAS</sequence>
<evidence type="ECO:0000256" key="4">
    <source>
        <dbReference type="ARBA" id="ARBA00022989"/>
    </source>
</evidence>
<organism evidence="8 9">
    <name type="scientific">Trapa incisa</name>
    <dbReference type="NCBI Taxonomy" id="236973"/>
    <lineage>
        <taxon>Eukaryota</taxon>
        <taxon>Viridiplantae</taxon>
        <taxon>Streptophyta</taxon>
        <taxon>Embryophyta</taxon>
        <taxon>Tracheophyta</taxon>
        <taxon>Spermatophyta</taxon>
        <taxon>Magnoliopsida</taxon>
        <taxon>eudicotyledons</taxon>
        <taxon>Gunneridae</taxon>
        <taxon>Pentapetalae</taxon>
        <taxon>rosids</taxon>
        <taxon>malvids</taxon>
        <taxon>Myrtales</taxon>
        <taxon>Lythraceae</taxon>
        <taxon>Trapa</taxon>
    </lineage>
</organism>
<keyword evidence="5 7" id="KW-0472">Membrane</keyword>
<evidence type="ECO:0000256" key="6">
    <source>
        <dbReference type="SAM" id="MobiDB-lite"/>
    </source>
</evidence>
<proteinExistence type="inferred from homology"/>
<dbReference type="PANTHER" id="PTHR11654">
    <property type="entry name" value="OLIGOPEPTIDE TRANSPORTER-RELATED"/>
    <property type="match status" value="1"/>
</dbReference>
<evidence type="ECO:0000256" key="2">
    <source>
        <dbReference type="ARBA" id="ARBA00005982"/>
    </source>
</evidence>
<dbReference type="SUPFAM" id="SSF103473">
    <property type="entry name" value="MFS general substrate transporter"/>
    <property type="match status" value="1"/>
</dbReference>
<comment type="similarity">
    <text evidence="2">Belongs to the major facilitator superfamily. Proton-dependent oligopeptide transporter (POT/PTR) (TC 2.A.17) family.</text>
</comment>
<comment type="subcellular location">
    <subcellularLocation>
        <location evidence="1">Membrane</location>
        <topology evidence="1">Multi-pass membrane protein</topology>
    </subcellularLocation>
</comment>
<dbReference type="InterPro" id="IPR036259">
    <property type="entry name" value="MFS_trans_sf"/>
</dbReference>
<keyword evidence="4 7" id="KW-1133">Transmembrane helix</keyword>
<feature type="transmembrane region" description="Helical" evidence="7">
    <location>
        <begin position="548"/>
        <end position="568"/>
    </location>
</feature>
<evidence type="ECO:0000256" key="5">
    <source>
        <dbReference type="ARBA" id="ARBA00023136"/>
    </source>
</evidence>
<feature type="transmembrane region" description="Helical" evidence="7">
    <location>
        <begin position="259"/>
        <end position="279"/>
    </location>
</feature>
<dbReference type="GO" id="GO:0016020">
    <property type="term" value="C:membrane"/>
    <property type="evidence" value="ECO:0007669"/>
    <property type="project" value="UniProtKB-SubCell"/>
</dbReference>
<evidence type="ECO:0000256" key="1">
    <source>
        <dbReference type="ARBA" id="ARBA00004141"/>
    </source>
</evidence>
<feature type="transmembrane region" description="Helical" evidence="7">
    <location>
        <begin position="418"/>
        <end position="440"/>
    </location>
</feature>
<feature type="transmembrane region" description="Helical" evidence="7">
    <location>
        <begin position="592"/>
        <end position="615"/>
    </location>
</feature>
<keyword evidence="3 7" id="KW-0812">Transmembrane</keyword>
<gene>
    <name evidence="8" type="ORF">SAY87_021706</name>
</gene>
<protein>
    <submittedName>
        <fullName evidence="8">Uncharacterized protein</fullName>
    </submittedName>
</protein>
<evidence type="ECO:0000313" key="9">
    <source>
        <dbReference type="Proteomes" id="UP001345219"/>
    </source>
</evidence>
<feature type="transmembrane region" description="Helical" evidence="7">
    <location>
        <begin position="232"/>
        <end position="253"/>
    </location>
</feature>
<accession>A0AAN7JSD7</accession>
<dbReference type="Pfam" id="PF00854">
    <property type="entry name" value="PTR2"/>
    <property type="match status" value="1"/>
</dbReference>
<keyword evidence="9" id="KW-1185">Reference proteome</keyword>
<dbReference type="AlphaFoldDB" id="A0AAN7JSD7"/>
<evidence type="ECO:0000256" key="7">
    <source>
        <dbReference type="SAM" id="Phobius"/>
    </source>
</evidence>
<dbReference type="CDD" id="cd17416">
    <property type="entry name" value="MFS_NPF1_2"/>
    <property type="match status" value="1"/>
</dbReference>
<feature type="transmembrane region" description="Helical" evidence="7">
    <location>
        <begin position="188"/>
        <end position="212"/>
    </location>
</feature>
<feature type="region of interest" description="Disordered" evidence="6">
    <location>
        <begin position="1"/>
        <end position="35"/>
    </location>
</feature>
<name>A0AAN7JSD7_9MYRT</name>
<dbReference type="EMBL" id="JAXIOK010000016">
    <property type="protein sequence ID" value="KAK4752908.1"/>
    <property type="molecule type" value="Genomic_DNA"/>
</dbReference>
<comment type="caution">
    <text evidence="8">The sequence shown here is derived from an EMBL/GenBank/DDBJ whole genome shotgun (WGS) entry which is preliminary data.</text>
</comment>
<dbReference type="InterPro" id="IPR000109">
    <property type="entry name" value="POT_fam"/>
</dbReference>
<dbReference type="Gene3D" id="1.20.1250.20">
    <property type="entry name" value="MFS general substrate transporter like domains"/>
    <property type="match status" value="1"/>
</dbReference>
<dbReference type="Proteomes" id="UP001345219">
    <property type="component" value="Chromosome 16"/>
</dbReference>
<dbReference type="GO" id="GO:0022857">
    <property type="term" value="F:transmembrane transporter activity"/>
    <property type="evidence" value="ECO:0007669"/>
    <property type="project" value="InterPro"/>
</dbReference>
<evidence type="ECO:0000256" key="3">
    <source>
        <dbReference type="ARBA" id="ARBA00022692"/>
    </source>
</evidence>